<dbReference type="PANTHER" id="PTHR31280">
    <property type="entry name" value="PROTEIN UNC-13 HOMOLOG"/>
    <property type="match status" value="1"/>
</dbReference>
<dbReference type="PANTHER" id="PTHR31280:SF2">
    <property type="entry name" value="PROTEIN UNC-13 HOMOLOG"/>
    <property type="match status" value="1"/>
</dbReference>
<accession>A0A835LJR5</accession>
<dbReference type="AlphaFoldDB" id="A0A835LJR5"/>
<keyword evidence="2" id="KW-1185">Reference proteome</keyword>
<sequence length="428" mass="48741">MALIKPHRIPIRLLTSRFFTSSSSSSSSSLHSFQRSSFLLSRSSLFSTTTSRTKFQSRRLVSSGFLLRNAGSPRAFMSSSMAMEAFQEETSKAYGSEQIQQERSCHVPISTRAPGLTGFIGDYRVQLEISEAMDMRTRQGLLNALVGKAGKRMDTLLIPLELVCCISRTEFSDKKAYLRWQKRQLNMLEEGLINHPAVGFGESGRKASELRSLLMKIDESESLPSSSGELQRAECLRSLREIAIPLAERPVRGDLTGEVCHWADGYHLNEVEEILELIKSTWKVLGITETIHYTCYAWVLFHQYVITGERGILEHAIEQMRKIPLKEQRGQHERLHLKKLSSKVEGVEGFEDLTFLLSFLRPIQKWADKQLGDYHLHFAENAATMEEIVTVAMLAQRLLLEEPELYAISQLNKLEDNIREQWARKSLC</sequence>
<name>A0A835LJR5_9MAGN</name>
<protein>
    <submittedName>
        <fullName evidence="1">Uncharacterized protein</fullName>
    </submittedName>
</protein>
<dbReference type="OrthoDB" id="2015333at2759"/>
<dbReference type="InterPro" id="IPR008528">
    <property type="entry name" value="unc-13_homologue"/>
</dbReference>
<evidence type="ECO:0000313" key="1">
    <source>
        <dbReference type="EMBL" id="KAF9595042.1"/>
    </source>
</evidence>
<proteinExistence type="predicted"/>
<reference evidence="1 2" key="1">
    <citation type="submission" date="2020-10" db="EMBL/GenBank/DDBJ databases">
        <title>The Coptis chinensis genome and diversification of protoberbering-type alkaloids.</title>
        <authorList>
            <person name="Wang B."/>
            <person name="Shu S."/>
            <person name="Song C."/>
            <person name="Liu Y."/>
        </authorList>
    </citation>
    <scope>NUCLEOTIDE SEQUENCE [LARGE SCALE GENOMIC DNA]</scope>
    <source>
        <strain evidence="1">HL-2020</strain>
        <tissue evidence="1">Leaf</tissue>
    </source>
</reference>
<comment type="caution">
    <text evidence="1">The sequence shown here is derived from an EMBL/GenBank/DDBJ whole genome shotgun (WGS) entry which is preliminary data.</text>
</comment>
<organism evidence="1 2">
    <name type="scientific">Coptis chinensis</name>
    <dbReference type="NCBI Taxonomy" id="261450"/>
    <lineage>
        <taxon>Eukaryota</taxon>
        <taxon>Viridiplantae</taxon>
        <taxon>Streptophyta</taxon>
        <taxon>Embryophyta</taxon>
        <taxon>Tracheophyta</taxon>
        <taxon>Spermatophyta</taxon>
        <taxon>Magnoliopsida</taxon>
        <taxon>Ranunculales</taxon>
        <taxon>Ranunculaceae</taxon>
        <taxon>Coptidoideae</taxon>
        <taxon>Coptis</taxon>
    </lineage>
</organism>
<dbReference type="Proteomes" id="UP000631114">
    <property type="component" value="Unassembled WGS sequence"/>
</dbReference>
<gene>
    <name evidence="1" type="ORF">IFM89_036060</name>
</gene>
<evidence type="ECO:0000313" key="2">
    <source>
        <dbReference type="Proteomes" id="UP000631114"/>
    </source>
</evidence>
<dbReference type="EMBL" id="JADFTS010000008">
    <property type="protein sequence ID" value="KAF9595042.1"/>
    <property type="molecule type" value="Genomic_DNA"/>
</dbReference>